<keyword evidence="5" id="KW-1185">Reference proteome</keyword>
<dbReference type="InterPro" id="IPR050965">
    <property type="entry name" value="UPF0336/Enoyl-CoA_hydratase"/>
</dbReference>
<dbReference type="Pfam" id="PF01575">
    <property type="entry name" value="MaoC_dehydratas"/>
    <property type="match status" value="1"/>
</dbReference>
<dbReference type="Pfam" id="PF13452">
    <property type="entry name" value="FAS1_DH_region"/>
    <property type="match status" value="1"/>
</dbReference>
<dbReference type="GO" id="GO:0006633">
    <property type="term" value="P:fatty acid biosynthetic process"/>
    <property type="evidence" value="ECO:0007669"/>
    <property type="project" value="TreeGrafter"/>
</dbReference>
<dbReference type="CDD" id="cd03441">
    <property type="entry name" value="R_hydratase_like"/>
    <property type="match status" value="1"/>
</dbReference>
<dbReference type="SUPFAM" id="SSF54637">
    <property type="entry name" value="Thioesterase/thiol ester dehydrase-isomerase"/>
    <property type="match status" value="2"/>
</dbReference>
<proteinExistence type="inferred from homology"/>
<dbReference type="InterPro" id="IPR039569">
    <property type="entry name" value="FAS1-like_DH_region"/>
</dbReference>
<feature type="domain" description="MaoC-like" evidence="2">
    <location>
        <begin position="206"/>
        <end position="311"/>
    </location>
</feature>
<dbReference type="PANTHER" id="PTHR43437">
    <property type="entry name" value="HYDROXYACYL-THIOESTER DEHYDRATASE TYPE 2, MITOCHONDRIAL-RELATED"/>
    <property type="match status" value="1"/>
</dbReference>
<dbReference type="NCBIfam" id="NF040620">
    <property type="entry name" value="fused_HadA_HadB"/>
    <property type="match status" value="1"/>
</dbReference>
<accession>A0A7D6ZM68</accession>
<feature type="domain" description="FAS1-like dehydratase" evidence="3">
    <location>
        <begin position="3"/>
        <end position="131"/>
    </location>
</feature>
<dbReference type="GO" id="GO:0019171">
    <property type="term" value="F:(3R)-hydroxyacyl-[acyl-carrier-protein] dehydratase activity"/>
    <property type="evidence" value="ECO:0007669"/>
    <property type="project" value="TreeGrafter"/>
</dbReference>
<evidence type="ECO:0000256" key="1">
    <source>
        <dbReference type="ARBA" id="ARBA00005254"/>
    </source>
</evidence>
<organism evidence="4 5">
    <name type="scientific">Nocardia huaxiensis</name>
    <dbReference type="NCBI Taxonomy" id="2755382"/>
    <lineage>
        <taxon>Bacteria</taxon>
        <taxon>Bacillati</taxon>
        <taxon>Actinomycetota</taxon>
        <taxon>Actinomycetes</taxon>
        <taxon>Mycobacteriales</taxon>
        <taxon>Nocardiaceae</taxon>
        <taxon>Nocardia</taxon>
    </lineage>
</organism>
<dbReference type="Proteomes" id="UP000515512">
    <property type="component" value="Chromosome"/>
</dbReference>
<dbReference type="AlphaFoldDB" id="A0A7D6ZM68"/>
<dbReference type="EMBL" id="CP059399">
    <property type="protein sequence ID" value="QLY34639.1"/>
    <property type="molecule type" value="Genomic_DNA"/>
</dbReference>
<dbReference type="InterPro" id="IPR029069">
    <property type="entry name" value="HotDog_dom_sf"/>
</dbReference>
<dbReference type="KEGG" id="nhu:H0264_24530"/>
<name>A0A7D6ZM68_9NOCA</name>
<dbReference type="InterPro" id="IPR002539">
    <property type="entry name" value="MaoC-like_dom"/>
</dbReference>
<reference evidence="4 5" key="1">
    <citation type="submission" date="2020-07" db="EMBL/GenBank/DDBJ databases">
        <authorList>
            <person name="Zhuang K."/>
            <person name="Ran Y."/>
        </authorList>
    </citation>
    <scope>NUCLEOTIDE SEQUENCE [LARGE SCALE GENOMIC DNA]</scope>
    <source>
        <strain evidence="4 5">WCH-YHL-001</strain>
    </source>
</reference>
<protein>
    <submittedName>
        <fullName evidence="4">MaoC family dehydratase N-terminal domain-containing protein</fullName>
    </submittedName>
</protein>
<evidence type="ECO:0000313" key="5">
    <source>
        <dbReference type="Proteomes" id="UP000515512"/>
    </source>
</evidence>
<evidence type="ECO:0000259" key="2">
    <source>
        <dbReference type="Pfam" id="PF01575"/>
    </source>
</evidence>
<gene>
    <name evidence="4" type="ORF">H0264_24530</name>
</gene>
<evidence type="ECO:0000313" key="4">
    <source>
        <dbReference type="EMBL" id="QLY34639.1"/>
    </source>
</evidence>
<dbReference type="PANTHER" id="PTHR43437:SF3">
    <property type="entry name" value="HYDROXYACYL-THIOESTER DEHYDRATASE TYPE 2, MITOCHONDRIAL"/>
    <property type="match status" value="1"/>
</dbReference>
<dbReference type="Gene3D" id="3.10.129.10">
    <property type="entry name" value="Hotdog Thioesterase"/>
    <property type="match status" value="2"/>
</dbReference>
<comment type="similarity">
    <text evidence="1">Belongs to the enoyl-CoA hydratase/isomerase family.</text>
</comment>
<sequence>MCSMVGRTYRLRDSYEVGREKVREFARAVQNEHPAHTDERAAADYGCTGLIAPPTFAALLGGTAQTALADKLTGCDLTTAVHTNQVLDYYRPIVVGDRLTSNISLHSHREAFGGDLMVVSNRVTDQRGEIVLAGHTTLVARTGETELGRRLTELNATILRHDVLTAPPPEVDEIATVGANSIAAHSIRVRGVARDRVSVGDVLPARRYRLTHGDLVQYAGVSGDPNPIHWHRPVAELVGLGPGVVAHGMLTMSLGAGYLTSWVRDPRALRQYSVRMTSPVFVTADSPATVEFGGKIIALHRNSGVATVSLTATQGGRRIFGRATATVALS</sequence>
<evidence type="ECO:0000259" key="3">
    <source>
        <dbReference type="Pfam" id="PF13452"/>
    </source>
</evidence>